<dbReference type="EMBL" id="NWUF01000013">
    <property type="protein sequence ID" value="PCE41687.1"/>
    <property type="molecule type" value="Genomic_DNA"/>
</dbReference>
<keyword evidence="2" id="KW-1185">Reference proteome</keyword>
<dbReference type="KEGG" id="rdi:CMV14_09395"/>
<evidence type="ECO:0008006" key="3">
    <source>
        <dbReference type="Google" id="ProtNLM"/>
    </source>
</evidence>
<gene>
    <name evidence="1" type="ORF">COO09_14320</name>
</gene>
<dbReference type="Proteomes" id="UP000218934">
    <property type="component" value="Unassembled WGS sequence"/>
</dbReference>
<accession>A0A2A4FU39</accession>
<dbReference type="OrthoDB" id="7061942at2"/>
<proteinExistence type="predicted"/>
<dbReference type="AlphaFoldDB" id="A0A2A4FU39"/>
<dbReference type="SUPFAM" id="SSF54427">
    <property type="entry name" value="NTF2-like"/>
    <property type="match status" value="1"/>
</dbReference>
<evidence type="ECO:0000313" key="1">
    <source>
        <dbReference type="EMBL" id="PCE41687.1"/>
    </source>
</evidence>
<organism evidence="1 2">
    <name type="scientific">Rhizorhabdus dicambivorans</name>
    <dbReference type="NCBI Taxonomy" id="1850238"/>
    <lineage>
        <taxon>Bacteria</taxon>
        <taxon>Pseudomonadati</taxon>
        <taxon>Pseudomonadota</taxon>
        <taxon>Alphaproteobacteria</taxon>
        <taxon>Sphingomonadales</taxon>
        <taxon>Sphingomonadaceae</taxon>
        <taxon>Rhizorhabdus</taxon>
    </lineage>
</organism>
<name>A0A2A4FU39_9SPHN</name>
<dbReference type="RefSeq" id="WP_066964490.1">
    <property type="nucleotide sequence ID" value="NZ_NWUF01000013.1"/>
</dbReference>
<reference evidence="1 2" key="1">
    <citation type="submission" date="2017-09" db="EMBL/GenBank/DDBJ databases">
        <title>The Catabolism of 3,6-Dichlorosalicylic acid is Initiated by the Cytochrome P450 Monooxygenase DsmABC in Rhizorhabdus dicambivorans Ndbn-20.</title>
        <authorList>
            <person name="Na L."/>
        </authorList>
    </citation>
    <scope>NUCLEOTIDE SEQUENCE [LARGE SCALE GENOMIC DNA]</scope>
    <source>
        <strain evidence="1 2">Ndbn-20m</strain>
    </source>
</reference>
<dbReference type="InterPro" id="IPR032710">
    <property type="entry name" value="NTF2-like_dom_sf"/>
</dbReference>
<sequence>MAAPESPAVVLRPSSEVLVGLGADVGAAARLVVQWFATLSEGHLDEAWAMMERTGSYYLLRQRKTISIADFTAVMSGLVGTTFAGPIVWSLGAVTAQDGRVSVVAGSKVPLTKGGYYENLYHFLFRVEDGLIREGYEFADTFVSAQTFAAPPGEG</sequence>
<protein>
    <recommendedName>
        <fullName evidence="3">SnoaL-like domain-containing protein</fullName>
    </recommendedName>
</protein>
<dbReference type="Gene3D" id="3.10.450.50">
    <property type="match status" value="1"/>
</dbReference>
<evidence type="ECO:0000313" key="2">
    <source>
        <dbReference type="Proteomes" id="UP000218934"/>
    </source>
</evidence>
<comment type="caution">
    <text evidence="1">The sequence shown here is derived from an EMBL/GenBank/DDBJ whole genome shotgun (WGS) entry which is preliminary data.</text>
</comment>